<gene>
    <name evidence="2" type="ORF">AB204_06750</name>
</gene>
<dbReference type="Proteomes" id="UP000036277">
    <property type="component" value="Unassembled WGS sequence"/>
</dbReference>
<evidence type="ECO:0000313" key="3">
    <source>
        <dbReference type="Proteomes" id="UP000036277"/>
    </source>
</evidence>
<sequence>MERVFRSLKSEWVPPEGYLDIHDAIRDITPYLGGYYNHDRPHSFNGGLSPVEYEKQWEEAKNVSSIS</sequence>
<dbReference type="GO" id="GO:0015074">
    <property type="term" value="P:DNA integration"/>
    <property type="evidence" value="ECO:0007669"/>
    <property type="project" value="InterPro"/>
</dbReference>
<keyword evidence="3" id="KW-1185">Reference proteome</keyword>
<evidence type="ECO:0000313" key="2">
    <source>
        <dbReference type="EMBL" id="KMJ45885.1"/>
    </source>
</evidence>
<dbReference type="Pfam" id="PF13333">
    <property type="entry name" value="rve_2"/>
    <property type="match status" value="1"/>
</dbReference>
<dbReference type="STRING" id="880157.AB204_06750"/>
<dbReference type="InterPro" id="IPR001584">
    <property type="entry name" value="Integrase_cat-core"/>
</dbReference>
<dbReference type="OrthoDB" id="9810995at2"/>
<protein>
    <submittedName>
        <fullName evidence="2">Transposase</fullName>
    </submittedName>
</protein>
<dbReference type="InterPro" id="IPR012337">
    <property type="entry name" value="RNaseH-like_sf"/>
</dbReference>
<evidence type="ECO:0000259" key="1">
    <source>
        <dbReference type="Pfam" id="PF13333"/>
    </source>
</evidence>
<dbReference type="SUPFAM" id="SSF53098">
    <property type="entry name" value="Ribonuclease H-like"/>
    <property type="match status" value="1"/>
</dbReference>
<dbReference type="AlphaFoldDB" id="A0A0J5IRQ0"/>
<dbReference type="PATRIC" id="fig|880157.4.peg.1418"/>
<reference evidence="2 3" key="1">
    <citation type="submission" date="2015-06" db="EMBL/GenBank/DDBJ databases">
        <title>Draft Whole-Genome Sequence of the Entomopathogenic Bacterium Xenorhabdus khoisanae.</title>
        <authorList>
            <person name="Naidoo S."/>
            <person name="Featherston J."/>
            <person name="Gray V.M."/>
        </authorList>
    </citation>
    <scope>NUCLEOTIDE SEQUENCE [LARGE SCALE GENOMIC DNA]</scope>
    <source>
        <strain evidence="2 3">MCB</strain>
    </source>
</reference>
<dbReference type="EMBL" id="LFCV01000035">
    <property type="protein sequence ID" value="KMJ45885.1"/>
    <property type="molecule type" value="Genomic_DNA"/>
</dbReference>
<name>A0A0J5IRQ0_9GAMM</name>
<comment type="caution">
    <text evidence="2">The sequence shown here is derived from an EMBL/GenBank/DDBJ whole genome shotgun (WGS) entry which is preliminary data.</text>
</comment>
<organism evidence="2 3">
    <name type="scientific">Xenorhabdus khoisanae</name>
    <dbReference type="NCBI Taxonomy" id="880157"/>
    <lineage>
        <taxon>Bacteria</taxon>
        <taxon>Pseudomonadati</taxon>
        <taxon>Pseudomonadota</taxon>
        <taxon>Gammaproteobacteria</taxon>
        <taxon>Enterobacterales</taxon>
        <taxon>Morganellaceae</taxon>
        <taxon>Xenorhabdus</taxon>
    </lineage>
</organism>
<proteinExistence type="predicted"/>
<feature type="domain" description="Integrase catalytic" evidence="1">
    <location>
        <begin position="2"/>
        <end position="56"/>
    </location>
</feature>
<accession>A0A0J5IRQ0</accession>